<comment type="caution">
    <text evidence="1">The sequence shown here is derived from an EMBL/GenBank/DDBJ whole genome shotgun (WGS) entry which is preliminary data.</text>
</comment>
<accession>A0A645DXC4</accession>
<protein>
    <submittedName>
        <fullName evidence="1">Uncharacterized protein</fullName>
    </submittedName>
</protein>
<evidence type="ECO:0000313" key="1">
    <source>
        <dbReference type="EMBL" id="MPM93971.1"/>
    </source>
</evidence>
<proteinExistence type="predicted"/>
<dbReference type="EMBL" id="VSSQ01040667">
    <property type="protein sequence ID" value="MPM93971.1"/>
    <property type="molecule type" value="Genomic_DNA"/>
</dbReference>
<reference evidence="1" key="1">
    <citation type="submission" date="2019-08" db="EMBL/GenBank/DDBJ databases">
        <authorList>
            <person name="Kucharzyk K."/>
            <person name="Murdoch R.W."/>
            <person name="Higgins S."/>
            <person name="Loffler F."/>
        </authorList>
    </citation>
    <scope>NUCLEOTIDE SEQUENCE</scope>
</reference>
<gene>
    <name evidence="1" type="ORF">SDC9_141113</name>
</gene>
<organism evidence="1">
    <name type="scientific">bioreactor metagenome</name>
    <dbReference type="NCBI Taxonomy" id="1076179"/>
    <lineage>
        <taxon>unclassified sequences</taxon>
        <taxon>metagenomes</taxon>
        <taxon>ecological metagenomes</taxon>
    </lineage>
</organism>
<dbReference type="AlphaFoldDB" id="A0A645DXC4"/>
<sequence>MDALVCDHFFYLARKIKGERSLQLHFHTQRGYLIIDLQSQIHSADRADSGIVFHFGGVGDLPPVEVPLEHHHIEAVTLCIECRGETCGPRADNEYIQQNSFLLWLSFFP</sequence>
<name>A0A645DXC4_9ZZZZ</name>